<evidence type="ECO:0000313" key="1">
    <source>
        <dbReference type="EMBL" id="JAH91222.1"/>
    </source>
</evidence>
<organism evidence="1">
    <name type="scientific">Anguilla anguilla</name>
    <name type="common">European freshwater eel</name>
    <name type="synonym">Muraena anguilla</name>
    <dbReference type="NCBI Taxonomy" id="7936"/>
    <lineage>
        <taxon>Eukaryota</taxon>
        <taxon>Metazoa</taxon>
        <taxon>Chordata</taxon>
        <taxon>Craniata</taxon>
        <taxon>Vertebrata</taxon>
        <taxon>Euteleostomi</taxon>
        <taxon>Actinopterygii</taxon>
        <taxon>Neopterygii</taxon>
        <taxon>Teleostei</taxon>
        <taxon>Anguilliformes</taxon>
        <taxon>Anguillidae</taxon>
        <taxon>Anguilla</taxon>
    </lineage>
</organism>
<name>A0A0E9WLL3_ANGAN</name>
<sequence length="64" mass="7254">MSVKRNFFFIDSLCGGLLPPVNEGQHSNIVSLLEDPSHDALQQELHSFQMDAQLQQRERLDTDG</sequence>
<dbReference type="AlphaFoldDB" id="A0A0E9WLL3"/>
<reference evidence="1" key="1">
    <citation type="submission" date="2014-11" db="EMBL/GenBank/DDBJ databases">
        <authorList>
            <person name="Amaro Gonzalez C."/>
        </authorList>
    </citation>
    <scope>NUCLEOTIDE SEQUENCE</scope>
</reference>
<reference evidence="1" key="2">
    <citation type="journal article" date="2015" name="Fish Shellfish Immunol.">
        <title>Early steps in the European eel (Anguilla anguilla)-Vibrio vulnificus interaction in the gills: Role of the RtxA13 toxin.</title>
        <authorList>
            <person name="Callol A."/>
            <person name="Pajuelo D."/>
            <person name="Ebbesson L."/>
            <person name="Teles M."/>
            <person name="MacKenzie S."/>
            <person name="Amaro C."/>
        </authorList>
    </citation>
    <scope>NUCLEOTIDE SEQUENCE</scope>
</reference>
<dbReference type="EMBL" id="GBXM01017355">
    <property type="protein sequence ID" value="JAH91222.1"/>
    <property type="molecule type" value="Transcribed_RNA"/>
</dbReference>
<proteinExistence type="predicted"/>
<accession>A0A0E9WLL3</accession>
<protein>
    <submittedName>
        <fullName evidence="1">Uncharacterized protein</fullName>
    </submittedName>
</protein>